<feature type="compositionally biased region" description="Basic and acidic residues" evidence="1">
    <location>
        <begin position="46"/>
        <end position="64"/>
    </location>
</feature>
<dbReference type="EMBL" id="OD565727">
    <property type="protein sequence ID" value="CAD7442462.1"/>
    <property type="molecule type" value="Genomic_DNA"/>
</dbReference>
<name>A0A7R9EXW6_9NEOP</name>
<organism evidence="2">
    <name type="scientific">Timema bartmani</name>
    <dbReference type="NCBI Taxonomy" id="61472"/>
    <lineage>
        <taxon>Eukaryota</taxon>
        <taxon>Metazoa</taxon>
        <taxon>Ecdysozoa</taxon>
        <taxon>Arthropoda</taxon>
        <taxon>Hexapoda</taxon>
        <taxon>Insecta</taxon>
        <taxon>Pterygota</taxon>
        <taxon>Neoptera</taxon>
        <taxon>Polyneoptera</taxon>
        <taxon>Phasmatodea</taxon>
        <taxon>Timematodea</taxon>
        <taxon>Timematoidea</taxon>
        <taxon>Timematidae</taxon>
        <taxon>Timema</taxon>
    </lineage>
</organism>
<reference evidence="2" key="1">
    <citation type="submission" date="2020-11" db="EMBL/GenBank/DDBJ databases">
        <authorList>
            <person name="Tran Van P."/>
        </authorList>
    </citation>
    <scope>NUCLEOTIDE SEQUENCE</scope>
</reference>
<feature type="region of interest" description="Disordered" evidence="1">
    <location>
        <begin position="1"/>
        <end position="21"/>
    </location>
</feature>
<evidence type="ECO:0000256" key="1">
    <source>
        <dbReference type="SAM" id="MobiDB-lite"/>
    </source>
</evidence>
<protein>
    <submittedName>
        <fullName evidence="2">Uncharacterized protein</fullName>
    </submittedName>
</protein>
<dbReference type="AlphaFoldDB" id="A0A7R9EXW6"/>
<proteinExistence type="predicted"/>
<feature type="region of interest" description="Disordered" evidence="1">
    <location>
        <begin position="38"/>
        <end position="64"/>
    </location>
</feature>
<accession>A0A7R9EXW6</accession>
<gene>
    <name evidence="2" type="ORF">TBIB3V08_LOCUS4891</name>
</gene>
<evidence type="ECO:0000313" key="2">
    <source>
        <dbReference type="EMBL" id="CAD7442462.1"/>
    </source>
</evidence>
<sequence length="64" mass="6859">MATHQPSSSAFTSQTSRQAVSESLVAQNMGLSTLHSTAKYNLLGGNRDKSDSGSRQEMKQDDQG</sequence>